<dbReference type="Gene3D" id="2.60.20.10">
    <property type="entry name" value="Crystallins"/>
    <property type="match status" value="1"/>
</dbReference>
<evidence type="ECO:0000313" key="6">
    <source>
        <dbReference type="Proteomes" id="UP000621307"/>
    </source>
</evidence>
<accession>A0ABR8BGP2</accession>
<reference evidence="5 6" key="1">
    <citation type="journal article" date="2020" name="ISME J.">
        <title>Comparative genomics reveals insights into cyanobacterial evolution and habitat adaptation.</title>
        <authorList>
            <person name="Chen M.Y."/>
            <person name="Teng W.K."/>
            <person name="Zhao L."/>
            <person name="Hu C.X."/>
            <person name="Zhou Y.K."/>
            <person name="Han B.P."/>
            <person name="Song L.R."/>
            <person name="Shu W.S."/>
        </authorList>
    </citation>
    <scope>NUCLEOTIDE SEQUENCE [LARGE SCALE GENOMIC DNA]</scope>
    <source>
        <strain evidence="5 6">FACHB-3921</strain>
    </source>
</reference>
<feature type="domain" description="LamG-like jellyroll fold" evidence="4">
    <location>
        <begin position="1186"/>
        <end position="1322"/>
    </location>
</feature>
<dbReference type="InterPro" id="IPR013320">
    <property type="entry name" value="ConA-like_dom_sf"/>
</dbReference>
<dbReference type="RefSeq" id="WP_190568277.1">
    <property type="nucleotide sequence ID" value="NZ_JACJQL010000021.1"/>
</dbReference>
<sequence>MQPQWDNYLQSYTNKVYQYTTLVEHTGVLISLAMDRERRIYYTVLDQQNRPLPIDARNWSPTPELLTFPNEIAEVGFGIIPNKVLPSVKTNGEPAVNRSEVDVFRSSTARLTADAPFQALSDGQYVYLFRQSVDEKDANNITIKGADSKDIPIVNNTLLVDRFILSGNKLKTSREVRYRRSRNKILKSSAKDTLGAIDMNNRPFYEPTLELNFIRNLNNGRFAVVQVPTGIPDIKRWQIFVHNQKTNRLDAYNIERSSDGLFNTKGTESPAAFEKLGFAETALRLDGNTYIEAKSQIINKDEFNISAWIKPETTGVIYSEGMPNAIFTVSVVATEILIDGQTIPGYGLEVTAYNDNAKKSQTLRSLPNVINMGQWNHISISLVRPTEPNSPANSGLVRIQVGDKVINAGGRENQYLLLPKYPINSTQRTYLVVGRNVSSLYGGTQPASSLTATIDELSIWGRERSEIEVAETQNIRKAGNEPGLITYWQFDEGNGQTVYDQTDSLNNGTILGNLQWLQSDAPVGDNPGIRRCSFSFSDSRTVAGKGISALLYYQQEELSAGYDNNPAPTKQSARVMVAVATGKANNDQKKVAVLDFAVTKRGRLSQVPDVINLPLIDITAKNPNIYIERINQLEQIEIPNTKNAIASLESEIDNQMRIIATLEQNLSQKQQLKTNLANNGVTVYSLPSFEGQQQRLQVGEHSRLSIPIFSVDLDAGAYIILYDEPNFGGSSRVEYQDGRRYGGTYSISSYQSAKVRLTDSTVSQIDLYNSQINQIQQEITKIRTETIPDLQKQLDVVRERLQTLQAELLDKRKQLQGKFAFPMRLIHIDPSGLNVVGGLLDFAWTNDAPQLFESANGMVNLYFRGNTDQFFTVAYDTNVSRSNILLSNSVKLQERSPGLGRSEMKVIAADDTNLDGTTVNIADSLDANVCKLTLTNSSLQITEIWDRVPRNSGSFAKVLSGQAREVLYLGRLVESVTGTVDIITLSEPATQRYEVGAVLVIGAGTIPLRKAIAPGDKTIAVDSITLDATIPAGTSINVIEYDYHRYSSFSNQGTALNSPYNLKYGSILVEVAGLTNANNIENIATRPLTGVSQPNAWVTAAPGNALKIETGHLIGDANRMANQGDISLEAWIRPERRDINHAWIVSENSPTSNYCLGIQNQDVNSGLQFNGTNDYIEAGNINLLNQSFTIEFWAKREAASVTANTFFSAILSQGIDRTNEQLHIGFRQNHRFSFGFYRNDLNTEQDLANDDQWHHYACTFDIQTRQRIIYRDGVEVAKDIAPTTYQGKGRLLIGVMNNPGKTFFFQGGIDEIRIWQGVRSAGEINIYKDCRLNGNEARLLVYYYFENRNVSDRTGNQANNGTIIGNPQQIKSPLKAYNVIAGVRNRYLSTSQILWTNSWEHIAATYLEAYALNFNGVDNYLDCGNQVALGVENQLSIELTLSLSSLDRDIYPLLQKGRLGRNQPELTAWMALKRDSGSNYSLYFAYENSNSEQRIVSSPVNSISLNTAIKIAVTAIKIDNGYSIRLYWNGTLLNPNAPVLSGVPVTNLQSLELGKCFGVPTDTPQGKRIVGSSPNYLRGTISELRVWNRALTANEVQQGTGDRSKLAGEWLINEGVGNTTINTIDNSEARILGASWVVDPNPTASKLELYLNGIPAQTNPISEPNLTLNEFNLGKDYFGEMDEIRIWKQSRTPEQILDNLFGQIKGEWENLIAYYEFESDPVNPAAQEPQVTRVNDSSLRGNHLTPSANSTLKQTLSQAPIGDEIALVRNALGSIANRFHGKITSRPGIGEYADIQTGNNGEITGVHKRCYSFIDNGQWYLLTGYKVGNLITEWVSQVQFAPQIKGYIEGAPPVPSENLTAGPIDDSVRDYVDSTTVEFVEADSVSYTLSAIRDSSFNSSFEASLSGEVSQHIDSVTAPLGFGIITRDILAASVKLGASAKLDTELKWSSNQQQSNQTNVSKMTSVGLGGAWEDPDINKRLNKAMPRRYQPSNLGFALVESETADMYAIRLAHNRALVSFRMIPNPNIPKDTNIIPFPIKPDYTKQGTLDGAVGYDQNGKVLDPDYRGLTGYREQSYFKPSEAYTLRQRIQSEETRLRTYYEDFRTTPPGAAGIGVGADNGTIASLAAGGPTGLAVGIAITGLVDALTNNNNLPEQYSKRNLVNSYIWTADGGLYAESTETTDVQQESTSGAYSFTGNGSINASGSFAIGSVTLDLEAKASFGGSLNLTKSKTKEASQSFKIEVKNNTQADLQRFQMDDRGNLMRDEVGRPIRVYDANGNPLDAPGKVNAYRFLSFYLTPNTENYDTFFNTVVDRKWLEESNSPNAIALRQARQPQGGPACWRIFHRVTFVSRILPEFPDPTAPPLDRAIENTDLSSSYELIKLVEPFVRNATAHAAQFDAAARNAIRVYLPELSEGLTQEVVLTLANYFGVEGLN</sequence>
<dbReference type="Gene3D" id="2.60.120.200">
    <property type="match status" value="4"/>
</dbReference>
<keyword evidence="6" id="KW-1185">Reference proteome</keyword>
<comment type="caution">
    <text evidence="5">The sequence shown here is derived from an EMBL/GenBank/DDBJ whole genome shotgun (WGS) entry which is preliminary data.</text>
</comment>
<evidence type="ECO:0000256" key="2">
    <source>
        <dbReference type="ARBA" id="ARBA00023157"/>
    </source>
</evidence>
<dbReference type="SUPFAM" id="SSF49695">
    <property type="entry name" value="gamma-Crystallin-like"/>
    <property type="match status" value="1"/>
</dbReference>
<dbReference type="SMART" id="SM00560">
    <property type="entry name" value="LamGL"/>
    <property type="match status" value="1"/>
</dbReference>
<protein>
    <recommendedName>
        <fullName evidence="4">LamG-like jellyroll fold domain-containing protein</fullName>
    </recommendedName>
</protein>
<evidence type="ECO:0000259" key="4">
    <source>
        <dbReference type="SMART" id="SM00560"/>
    </source>
</evidence>
<dbReference type="InterPro" id="IPR006558">
    <property type="entry name" value="LamG-like"/>
</dbReference>
<dbReference type="InterPro" id="IPR011024">
    <property type="entry name" value="G_crystallin-like"/>
</dbReference>
<gene>
    <name evidence="5" type="ORF">H6G14_15550</name>
</gene>
<feature type="coiled-coil region" evidence="3">
    <location>
        <begin position="645"/>
        <end position="679"/>
    </location>
</feature>
<proteinExistence type="predicted"/>
<dbReference type="Pfam" id="PF13385">
    <property type="entry name" value="Laminin_G_3"/>
    <property type="match status" value="1"/>
</dbReference>
<feature type="coiled-coil region" evidence="3">
    <location>
        <begin position="765"/>
        <end position="818"/>
    </location>
</feature>
<evidence type="ECO:0000313" key="5">
    <source>
        <dbReference type="EMBL" id="MBD2252704.1"/>
    </source>
</evidence>
<keyword evidence="1" id="KW-0732">Signal</keyword>
<keyword evidence="2" id="KW-1015">Disulfide bond</keyword>
<dbReference type="Proteomes" id="UP000621307">
    <property type="component" value="Unassembled WGS sequence"/>
</dbReference>
<dbReference type="EMBL" id="JACJQL010000021">
    <property type="protein sequence ID" value="MBD2252704.1"/>
    <property type="molecule type" value="Genomic_DNA"/>
</dbReference>
<keyword evidence="3" id="KW-0175">Coiled coil</keyword>
<dbReference type="SUPFAM" id="SSF49899">
    <property type="entry name" value="Concanavalin A-like lectins/glucanases"/>
    <property type="match status" value="4"/>
</dbReference>
<name>A0ABR8BGP2_9NOSO</name>
<evidence type="ECO:0000256" key="1">
    <source>
        <dbReference type="ARBA" id="ARBA00022729"/>
    </source>
</evidence>
<evidence type="ECO:0000256" key="3">
    <source>
        <dbReference type="SAM" id="Coils"/>
    </source>
</evidence>
<organism evidence="5 6">
    <name type="scientific">Nostoc parmelioides FACHB-3921</name>
    <dbReference type="NCBI Taxonomy" id="2692909"/>
    <lineage>
        <taxon>Bacteria</taxon>
        <taxon>Bacillati</taxon>
        <taxon>Cyanobacteriota</taxon>
        <taxon>Cyanophyceae</taxon>
        <taxon>Nostocales</taxon>
        <taxon>Nostocaceae</taxon>
        <taxon>Nostoc</taxon>
    </lineage>
</organism>